<evidence type="ECO:0000256" key="3">
    <source>
        <dbReference type="ARBA" id="ARBA00022723"/>
    </source>
</evidence>
<evidence type="ECO:0000256" key="7">
    <source>
        <dbReference type="ARBA" id="ARBA00023125"/>
    </source>
</evidence>
<dbReference type="PROSITE" id="PS00028">
    <property type="entry name" value="ZINC_FINGER_C2H2_1"/>
    <property type="match status" value="3"/>
</dbReference>
<evidence type="ECO:0000256" key="10">
    <source>
        <dbReference type="SAM" id="MobiDB-lite"/>
    </source>
</evidence>
<evidence type="ECO:0000256" key="8">
    <source>
        <dbReference type="ARBA" id="ARBA00023242"/>
    </source>
</evidence>
<dbReference type="SMART" id="SM00355">
    <property type="entry name" value="ZnF_C2H2"/>
    <property type="match status" value="5"/>
</dbReference>
<evidence type="ECO:0000256" key="6">
    <source>
        <dbReference type="ARBA" id="ARBA00022833"/>
    </source>
</evidence>
<feature type="compositionally biased region" description="Polar residues" evidence="10">
    <location>
        <begin position="1"/>
        <end position="11"/>
    </location>
</feature>
<organism evidence="12 13">
    <name type="scientific">Panagrellus redivivus</name>
    <name type="common">Microworm</name>
    <dbReference type="NCBI Taxonomy" id="6233"/>
    <lineage>
        <taxon>Eukaryota</taxon>
        <taxon>Metazoa</taxon>
        <taxon>Ecdysozoa</taxon>
        <taxon>Nematoda</taxon>
        <taxon>Chromadorea</taxon>
        <taxon>Rhabditida</taxon>
        <taxon>Tylenchina</taxon>
        <taxon>Panagrolaimomorpha</taxon>
        <taxon>Panagrolaimoidea</taxon>
        <taxon>Panagrolaimidae</taxon>
        <taxon>Panagrellus</taxon>
    </lineage>
</organism>
<dbReference type="Proteomes" id="UP000492821">
    <property type="component" value="Unassembled WGS sequence"/>
</dbReference>
<dbReference type="Pfam" id="PF23561">
    <property type="entry name" value="zf-C2H2_15"/>
    <property type="match status" value="1"/>
</dbReference>
<reference evidence="12" key="1">
    <citation type="journal article" date="2013" name="Genetics">
        <title>The draft genome and transcriptome of Panagrellus redivivus are shaped by the harsh demands of a free-living lifestyle.</title>
        <authorList>
            <person name="Srinivasan J."/>
            <person name="Dillman A.R."/>
            <person name="Macchietto M.G."/>
            <person name="Heikkinen L."/>
            <person name="Lakso M."/>
            <person name="Fracchia K.M."/>
            <person name="Antoshechkin I."/>
            <person name="Mortazavi A."/>
            <person name="Wong G."/>
            <person name="Sternberg P.W."/>
        </authorList>
    </citation>
    <scope>NUCLEOTIDE SEQUENCE [LARGE SCALE GENOMIC DNA]</scope>
    <source>
        <strain evidence="12">MT8872</strain>
    </source>
</reference>
<dbReference type="InterPro" id="IPR036236">
    <property type="entry name" value="Znf_C2H2_sf"/>
</dbReference>
<feature type="compositionally biased region" description="Low complexity" evidence="10">
    <location>
        <begin position="81"/>
        <end position="110"/>
    </location>
</feature>
<evidence type="ECO:0000259" key="11">
    <source>
        <dbReference type="PROSITE" id="PS50157"/>
    </source>
</evidence>
<comment type="similarity">
    <text evidence="2">Belongs to the GLI C2H2-type zinc-finger protein family.</text>
</comment>
<accession>A0A7E4W4B3</accession>
<feature type="compositionally biased region" description="Low complexity" evidence="10">
    <location>
        <begin position="586"/>
        <end position="606"/>
    </location>
</feature>
<dbReference type="PANTHER" id="PTHR45718">
    <property type="entry name" value="TRANSCRIPTIONAL ACTIVATOR CUBITUS INTERRUPTUS"/>
    <property type="match status" value="1"/>
</dbReference>
<dbReference type="InterPro" id="IPR043359">
    <property type="entry name" value="GLI-like"/>
</dbReference>
<feature type="domain" description="C2H2-type" evidence="11">
    <location>
        <begin position="430"/>
        <end position="459"/>
    </location>
</feature>
<feature type="compositionally biased region" description="Polar residues" evidence="10">
    <location>
        <begin position="260"/>
        <end position="269"/>
    </location>
</feature>
<dbReference type="PROSITE" id="PS50157">
    <property type="entry name" value="ZINC_FINGER_C2H2_2"/>
    <property type="match status" value="4"/>
</dbReference>
<feature type="compositionally biased region" description="Low complexity" evidence="10">
    <location>
        <begin position="12"/>
        <end position="28"/>
    </location>
</feature>
<dbReference type="GO" id="GO:0000981">
    <property type="term" value="F:DNA-binding transcription factor activity, RNA polymerase II-specific"/>
    <property type="evidence" value="ECO:0007669"/>
    <property type="project" value="TreeGrafter"/>
</dbReference>
<dbReference type="AlphaFoldDB" id="A0A7E4W4B3"/>
<dbReference type="WBParaSite" id="Pan_g6841.t1">
    <property type="protein sequence ID" value="Pan_g6841.t1"/>
    <property type="gene ID" value="Pan_g6841"/>
</dbReference>
<feature type="region of interest" description="Disordered" evidence="10">
    <location>
        <begin position="1"/>
        <end position="33"/>
    </location>
</feature>
<reference evidence="13" key="2">
    <citation type="submission" date="2020-10" db="UniProtKB">
        <authorList>
            <consortium name="WormBaseParasite"/>
        </authorList>
    </citation>
    <scope>IDENTIFICATION</scope>
</reference>
<name>A0A7E4W4B3_PANRE</name>
<keyword evidence="12" id="KW-1185">Reference proteome</keyword>
<keyword evidence="8" id="KW-0539">Nucleus</keyword>
<dbReference type="FunFam" id="3.30.160.60:FF:000125">
    <property type="entry name" value="Putative zinc finger protein 143"/>
    <property type="match status" value="1"/>
</dbReference>
<evidence type="ECO:0000256" key="1">
    <source>
        <dbReference type="ARBA" id="ARBA00004123"/>
    </source>
</evidence>
<evidence type="ECO:0000256" key="5">
    <source>
        <dbReference type="ARBA" id="ARBA00022771"/>
    </source>
</evidence>
<proteinExistence type="inferred from homology"/>
<dbReference type="Gene3D" id="3.30.160.60">
    <property type="entry name" value="Classic Zinc Finger"/>
    <property type="match status" value="4"/>
</dbReference>
<feature type="domain" description="C2H2-type" evidence="11">
    <location>
        <begin position="337"/>
        <end position="368"/>
    </location>
</feature>
<dbReference type="PANTHER" id="PTHR45718:SF8">
    <property type="entry name" value="GLIS FAMILY ZINC FINGER 2"/>
    <property type="match status" value="1"/>
</dbReference>
<dbReference type="InterPro" id="IPR056436">
    <property type="entry name" value="Znf-C2H2_ZIC1-5/GLI1-3-like"/>
</dbReference>
<evidence type="ECO:0000256" key="4">
    <source>
        <dbReference type="ARBA" id="ARBA00022737"/>
    </source>
</evidence>
<feature type="domain" description="C2H2-type" evidence="11">
    <location>
        <begin position="399"/>
        <end position="429"/>
    </location>
</feature>
<keyword evidence="3" id="KW-0479">Metal-binding</keyword>
<protein>
    <submittedName>
        <fullName evidence="13">C2H2-type domain-containing protein</fullName>
    </submittedName>
</protein>
<evidence type="ECO:0000313" key="12">
    <source>
        <dbReference type="Proteomes" id="UP000492821"/>
    </source>
</evidence>
<dbReference type="Pfam" id="PF00096">
    <property type="entry name" value="zf-C2H2"/>
    <property type="match status" value="3"/>
</dbReference>
<evidence type="ECO:0000256" key="9">
    <source>
        <dbReference type="PROSITE-ProRule" id="PRU00042"/>
    </source>
</evidence>
<feature type="domain" description="C2H2-type" evidence="11">
    <location>
        <begin position="369"/>
        <end position="398"/>
    </location>
</feature>
<feature type="region of interest" description="Disordered" evidence="10">
    <location>
        <begin position="552"/>
        <end position="606"/>
    </location>
</feature>
<keyword evidence="4" id="KW-0677">Repeat</keyword>
<dbReference type="InterPro" id="IPR013087">
    <property type="entry name" value="Znf_C2H2_type"/>
</dbReference>
<evidence type="ECO:0000256" key="2">
    <source>
        <dbReference type="ARBA" id="ARBA00010831"/>
    </source>
</evidence>
<keyword evidence="5 9" id="KW-0863">Zinc-finger</keyword>
<feature type="region of interest" description="Disordered" evidence="10">
    <location>
        <begin position="77"/>
        <end position="111"/>
    </location>
</feature>
<dbReference type="GO" id="GO:0000978">
    <property type="term" value="F:RNA polymerase II cis-regulatory region sequence-specific DNA binding"/>
    <property type="evidence" value="ECO:0007669"/>
    <property type="project" value="TreeGrafter"/>
</dbReference>
<dbReference type="GO" id="GO:0005634">
    <property type="term" value="C:nucleus"/>
    <property type="evidence" value="ECO:0007669"/>
    <property type="project" value="UniProtKB-SubCell"/>
</dbReference>
<dbReference type="GO" id="GO:0008270">
    <property type="term" value="F:zinc ion binding"/>
    <property type="evidence" value="ECO:0007669"/>
    <property type="project" value="UniProtKB-KW"/>
</dbReference>
<sequence>MSASNNTDANHSGQEASSSQQEMSSPRSPLDILEAFRNSHIRSYSSADLTSMTATSVKGGTLSTLSSDIVKDDGIGSGSANSSELSHSTNLSSSSGDSGMSTSSCSDVSPTPLPLTVPPAALTASLIRQNGYPQFPLPFNAALQNPYAAMAAHQQLALWNQLSMNMSRFPFRPPAFPATVVPPSPTAPIPDSRKRKVETPAFNPELISQMLAGAAAKESGSAPTTPNLLPGLVSPDGAGPPNPLVPHDLLPEARRRRPNDSSNQSTSSVKENRKISHRHRHEAAKLTPQGTLAEEPDDQGDDEVLNCEWEGCETVITGLKNLVNHVITAHVQTQTVYCCKWDKCPRTRPFNAQYMLLLHVRRHTGERPHICYYPDCRKAYSRLENLKTHIRTHTGERPYACEHTGCGKAFSNASDRAKHQSRTHSDIKPYICIVVNCNKSYTDPSSLRKHIKTQHGDRAYDLCKDSKMRFLKEGLVYRVYIPPKVPNASDVMQLLTEDELACMGLLDKRIIIRPELEHRNKDKRFFSTAVKMAAKAEDDEYNYIDVVSCSPQHSPFEGRDSEDSGGSNSMPGTVSSANSFSGGAMASPTGAVSATSSSSPSSTVRPTFTVEQNMLTEVAANYGSDYPRPTPIVVDKDWYDYVKHVRSINPNCGAEVIDYSMTDNLVVNVDTISITKHQLFKPVEVPPICVNGLPPFFDIDGPYKTMFITAVGMAECRKLPVLVDLNCRVLLPSPKQFVVQPQLICNQLTILHHAGWIFAGTLSEVLHKTFEIKSSDTAEIIDAVNNLLSDCTVKDLGKRILEYALRTALGMPSNSSDINQQLAKIQLLASKTP</sequence>
<evidence type="ECO:0000313" key="13">
    <source>
        <dbReference type="WBParaSite" id="Pan_g6841.t1"/>
    </source>
</evidence>
<feature type="compositionally biased region" description="Polar residues" evidence="10">
    <location>
        <begin position="564"/>
        <end position="581"/>
    </location>
</feature>
<keyword evidence="6" id="KW-0862">Zinc</keyword>
<keyword evidence="7" id="KW-0238">DNA-binding</keyword>
<comment type="subcellular location">
    <subcellularLocation>
        <location evidence="1">Nucleus</location>
    </subcellularLocation>
</comment>
<dbReference type="FunFam" id="3.30.160.60:FF:000036">
    <property type="entry name" value="GLI family zinc finger 3"/>
    <property type="match status" value="1"/>
</dbReference>
<feature type="region of interest" description="Disordered" evidence="10">
    <location>
        <begin position="213"/>
        <end position="300"/>
    </location>
</feature>
<dbReference type="SUPFAM" id="SSF57667">
    <property type="entry name" value="beta-beta-alpha zinc fingers"/>
    <property type="match status" value="2"/>
</dbReference>